<comment type="caution">
    <text evidence="3">The sequence shown here is derived from an EMBL/GenBank/DDBJ whole genome shotgun (WGS) entry which is preliminary data.</text>
</comment>
<dbReference type="EMBL" id="MHQN01000034">
    <property type="protein sequence ID" value="OHA02565.1"/>
    <property type="molecule type" value="Genomic_DNA"/>
</dbReference>
<feature type="transmembrane region" description="Helical" evidence="1">
    <location>
        <begin position="56"/>
        <end position="77"/>
    </location>
</feature>
<feature type="transmembrane region" description="Helical" evidence="1">
    <location>
        <begin position="160"/>
        <end position="183"/>
    </location>
</feature>
<evidence type="ECO:0000313" key="4">
    <source>
        <dbReference type="Proteomes" id="UP000177177"/>
    </source>
</evidence>
<feature type="transmembrane region" description="Helical" evidence="1">
    <location>
        <begin position="12"/>
        <end position="36"/>
    </location>
</feature>
<gene>
    <name evidence="3" type="ORF">A3C92_02880</name>
</gene>
<feature type="transmembrane region" description="Helical" evidence="1">
    <location>
        <begin position="97"/>
        <end position="120"/>
    </location>
</feature>
<organism evidence="3 4">
    <name type="scientific">Candidatus Sungbacteria bacterium RIFCSPHIGHO2_02_FULL_53_17</name>
    <dbReference type="NCBI Taxonomy" id="1802275"/>
    <lineage>
        <taxon>Bacteria</taxon>
        <taxon>Candidatus Sungiibacteriota</taxon>
    </lineage>
</organism>
<proteinExistence type="predicted"/>
<evidence type="ECO:0000259" key="2">
    <source>
        <dbReference type="Pfam" id="PF18920"/>
    </source>
</evidence>
<dbReference type="InterPro" id="IPR043728">
    <property type="entry name" value="DUF5671"/>
</dbReference>
<accession>A0A1G2KSX9</accession>
<name>A0A1G2KSX9_9BACT</name>
<dbReference type="AlphaFoldDB" id="A0A1G2KSX9"/>
<keyword evidence="1" id="KW-1133">Transmembrane helix</keyword>
<protein>
    <recommendedName>
        <fullName evidence="2">DUF5671 domain-containing protein</fullName>
    </recommendedName>
</protein>
<keyword evidence="1" id="KW-0812">Transmembrane</keyword>
<feature type="domain" description="DUF5671" evidence="2">
    <location>
        <begin position="12"/>
        <end position="131"/>
    </location>
</feature>
<evidence type="ECO:0000256" key="1">
    <source>
        <dbReference type="SAM" id="Phobius"/>
    </source>
</evidence>
<reference evidence="3 4" key="1">
    <citation type="journal article" date="2016" name="Nat. Commun.">
        <title>Thousands of microbial genomes shed light on interconnected biogeochemical processes in an aquifer system.</title>
        <authorList>
            <person name="Anantharaman K."/>
            <person name="Brown C.T."/>
            <person name="Hug L.A."/>
            <person name="Sharon I."/>
            <person name="Castelle C.J."/>
            <person name="Probst A.J."/>
            <person name="Thomas B.C."/>
            <person name="Singh A."/>
            <person name="Wilkins M.J."/>
            <person name="Karaoz U."/>
            <person name="Brodie E.L."/>
            <person name="Williams K.H."/>
            <person name="Hubbard S.S."/>
            <person name="Banfield J.F."/>
        </authorList>
    </citation>
    <scope>NUCLEOTIDE SEQUENCE [LARGE SCALE GENOMIC DNA]</scope>
</reference>
<dbReference type="Proteomes" id="UP000177177">
    <property type="component" value="Unassembled WGS sequence"/>
</dbReference>
<feature type="transmembrane region" description="Helical" evidence="1">
    <location>
        <begin position="126"/>
        <end position="148"/>
    </location>
</feature>
<keyword evidence="1" id="KW-0472">Membrane</keyword>
<dbReference type="Pfam" id="PF18920">
    <property type="entry name" value="DUF5671"/>
    <property type="match status" value="1"/>
</dbReference>
<sequence length="323" mass="36508">MEPKTWSVPRNLFLHLLMIGTLYAAIIGLLVLLFQYVNVSFPDILSASHTAILDRIRRAESVLLVVFPVFLFISWLLECDFTKEPAKRSSKTRKWLIYFTLFLSAITIIIDLITLIYTFLGGDLPVHFLLKIVAVLVVAGAVFGYYFWELRRNENERTMLPRYAAIASAFVLLAAIAAGLFIVGSPTTQRTRRLDAERVSHLQILQNEIINYWVYKDALPASLDALKNQLTGFVPPRDPATEASYEYRVTGSLTFELCATFKTDESARAIPYFSAKPLPLLYPDGSRISSQISANEVWSHPAGTYCFSSTIDPAFYTPEKRPF</sequence>
<evidence type="ECO:0000313" key="3">
    <source>
        <dbReference type="EMBL" id="OHA02565.1"/>
    </source>
</evidence>